<dbReference type="EMBL" id="CADEPI010000615">
    <property type="protein sequence ID" value="CAB3387718.1"/>
    <property type="molecule type" value="Genomic_DNA"/>
</dbReference>
<dbReference type="SUPFAM" id="SSF57716">
    <property type="entry name" value="Glucocorticoid receptor-like (DNA-binding domain)"/>
    <property type="match status" value="1"/>
</dbReference>
<comment type="caution">
    <text evidence="8">The sequence shown here is derived from an EMBL/GenBank/DDBJ whole genome shotgun (WGS) entry which is preliminary data.</text>
</comment>
<evidence type="ECO:0000256" key="6">
    <source>
        <dbReference type="SAM" id="MobiDB-lite"/>
    </source>
</evidence>
<feature type="region of interest" description="Disordered" evidence="6">
    <location>
        <begin position="191"/>
        <end position="211"/>
    </location>
</feature>
<feature type="region of interest" description="Disordered" evidence="6">
    <location>
        <begin position="95"/>
        <end position="140"/>
    </location>
</feature>
<evidence type="ECO:0000256" key="4">
    <source>
        <dbReference type="ARBA" id="ARBA00023125"/>
    </source>
</evidence>
<dbReference type="GO" id="GO:0003677">
    <property type="term" value="F:DNA binding"/>
    <property type="evidence" value="ECO:0007669"/>
    <property type="project" value="UniProtKB-UniRule"/>
</dbReference>
<evidence type="ECO:0000256" key="5">
    <source>
        <dbReference type="PROSITE-ProRule" id="PRU00309"/>
    </source>
</evidence>
<dbReference type="GO" id="GO:0008270">
    <property type="term" value="F:zinc ion binding"/>
    <property type="evidence" value="ECO:0007669"/>
    <property type="project" value="UniProtKB-KW"/>
</dbReference>
<evidence type="ECO:0000259" key="7">
    <source>
        <dbReference type="PROSITE" id="PS50950"/>
    </source>
</evidence>
<dbReference type="Proteomes" id="UP000494165">
    <property type="component" value="Unassembled WGS sequence"/>
</dbReference>
<dbReference type="InterPro" id="IPR052224">
    <property type="entry name" value="THAP_domain_protein"/>
</dbReference>
<dbReference type="Gene3D" id="6.20.210.20">
    <property type="entry name" value="THAP domain"/>
    <property type="match status" value="1"/>
</dbReference>
<feature type="domain" description="THAP-type" evidence="7">
    <location>
        <begin position="1"/>
        <end position="89"/>
    </location>
</feature>
<keyword evidence="1" id="KW-0479">Metal-binding</keyword>
<evidence type="ECO:0000256" key="3">
    <source>
        <dbReference type="ARBA" id="ARBA00022833"/>
    </source>
</evidence>
<evidence type="ECO:0000313" key="8">
    <source>
        <dbReference type="EMBL" id="CAB3387718.1"/>
    </source>
</evidence>
<dbReference type="SMART" id="SM00980">
    <property type="entry name" value="THAP"/>
    <property type="match status" value="1"/>
</dbReference>
<sequence length="536" mass="59493">MPNCVVKGCSSNSTNPDYDDSGRKVTLHQFPTKVTRAEWIKILRERGGRSATWEPNANAKICSMHFDESDIDRTGQCVRIKAYAVPVYFSALKRKSRKRPSEEQPADAVRVLPQQQPSPPTLIPIKGEQPQQQQQSIAVAAASPPAPLVQVLVTPPATPLPPPQQAPDAASVAVKIVMENALPMVSKEVSITPPTPAPATTAPKQAPSRSMHTLTTKATLEPISSPILGSIMRGTPLTKREQMLNSPAVTSTLVEKCIRRSKKFQELVSGEKDPSILRGIISKTLKDVNFYEALKNNLNCEKERQMSEERERELRQEMIMQEIKALTATSKYIFQQTQNTFENFFKLDLDLAARKIKCLRDELKQNCMMLDDKFERIAQIIDGENRKYEPVMVAPAPILQPVVNSMAEIYLTNGYMSANAPGLTPVAADKLQHLSRPQAMQQQAADTVETVAAVASIVEPTLMEMAAEQEPAREFNPKTYLPKKHKAMLKYAAAQAHRTSQDKVDFGSTSASDEDVEVARKRIKLEEEGRNVCLAK</sequence>
<dbReference type="PANTHER" id="PTHR46927">
    <property type="entry name" value="AGAP005574-PA"/>
    <property type="match status" value="1"/>
</dbReference>
<dbReference type="PANTHER" id="PTHR46927:SF3">
    <property type="entry name" value="THAP-TYPE DOMAIN-CONTAINING PROTEIN"/>
    <property type="match status" value="1"/>
</dbReference>
<gene>
    <name evidence="8" type="ORF">CLODIP_2_CD10563</name>
</gene>
<dbReference type="PROSITE" id="PS50950">
    <property type="entry name" value="ZF_THAP"/>
    <property type="match status" value="1"/>
</dbReference>
<keyword evidence="9" id="KW-1185">Reference proteome</keyword>
<evidence type="ECO:0000313" key="9">
    <source>
        <dbReference type="Proteomes" id="UP000494165"/>
    </source>
</evidence>
<organism evidence="8 9">
    <name type="scientific">Cloeon dipterum</name>
    <dbReference type="NCBI Taxonomy" id="197152"/>
    <lineage>
        <taxon>Eukaryota</taxon>
        <taxon>Metazoa</taxon>
        <taxon>Ecdysozoa</taxon>
        <taxon>Arthropoda</taxon>
        <taxon>Hexapoda</taxon>
        <taxon>Insecta</taxon>
        <taxon>Pterygota</taxon>
        <taxon>Palaeoptera</taxon>
        <taxon>Ephemeroptera</taxon>
        <taxon>Pisciforma</taxon>
        <taxon>Baetidae</taxon>
        <taxon>Cloeon</taxon>
    </lineage>
</organism>
<dbReference type="InterPro" id="IPR006612">
    <property type="entry name" value="THAP_Znf"/>
</dbReference>
<name>A0A8S1E4C1_9INSE</name>
<protein>
    <recommendedName>
        <fullName evidence="7">THAP-type domain-containing protein</fullName>
    </recommendedName>
</protein>
<evidence type="ECO:0000256" key="1">
    <source>
        <dbReference type="ARBA" id="ARBA00022723"/>
    </source>
</evidence>
<proteinExistence type="predicted"/>
<dbReference type="OrthoDB" id="412781at2759"/>
<keyword evidence="3" id="KW-0862">Zinc</keyword>
<feature type="compositionally biased region" description="Low complexity" evidence="6">
    <location>
        <begin position="198"/>
        <end position="207"/>
    </location>
</feature>
<accession>A0A8S1E4C1</accession>
<feature type="region of interest" description="Disordered" evidence="6">
    <location>
        <begin position="498"/>
        <end position="517"/>
    </location>
</feature>
<dbReference type="Pfam" id="PF05485">
    <property type="entry name" value="THAP"/>
    <property type="match status" value="1"/>
</dbReference>
<keyword evidence="4 5" id="KW-0238">DNA-binding</keyword>
<keyword evidence="2 5" id="KW-0863">Zinc-finger</keyword>
<evidence type="ECO:0000256" key="2">
    <source>
        <dbReference type="ARBA" id="ARBA00022771"/>
    </source>
</evidence>
<dbReference type="AlphaFoldDB" id="A0A8S1E4C1"/>
<dbReference type="InterPro" id="IPR038441">
    <property type="entry name" value="THAP_Znf_sf"/>
</dbReference>
<feature type="compositionally biased region" description="Low complexity" evidence="6">
    <location>
        <begin position="129"/>
        <end position="140"/>
    </location>
</feature>
<reference evidence="8 9" key="1">
    <citation type="submission" date="2020-04" db="EMBL/GenBank/DDBJ databases">
        <authorList>
            <person name="Alioto T."/>
            <person name="Alioto T."/>
            <person name="Gomez Garrido J."/>
        </authorList>
    </citation>
    <scope>NUCLEOTIDE SEQUENCE [LARGE SCALE GENOMIC DNA]</scope>
</reference>